<feature type="transmembrane region" description="Helical" evidence="1">
    <location>
        <begin position="12"/>
        <end position="37"/>
    </location>
</feature>
<organism evidence="2 3">
    <name type="scientific">Paucilactobacillus nenjiangensis</name>
    <dbReference type="NCBI Taxonomy" id="1296540"/>
    <lineage>
        <taxon>Bacteria</taxon>
        <taxon>Bacillati</taxon>
        <taxon>Bacillota</taxon>
        <taxon>Bacilli</taxon>
        <taxon>Lactobacillales</taxon>
        <taxon>Lactobacillaceae</taxon>
        <taxon>Paucilactobacillus</taxon>
    </lineage>
</organism>
<keyword evidence="3" id="KW-1185">Reference proteome</keyword>
<reference evidence="2 3" key="1">
    <citation type="submission" date="2019-09" db="EMBL/GenBank/DDBJ databases">
        <title>Complete Genome Sequence of Lactobacillus nenjiangensis SH-Y15, isolated from sauerkraut.</title>
        <authorList>
            <person name="Yang H."/>
        </authorList>
    </citation>
    <scope>NUCLEOTIDE SEQUENCE [LARGE SCALE GENOMIC DNA]</scope>
    <source>
        <strain evidence="2 3">SH-Y15</strain>
    </source>
</reference>
<accession>A0A5P1X4C7</accession>
<name>A0A5P1X4C7_9LACO</name>
<feature type="transmembrane region" description="Helical" evidence="1">
    <location>
        <begin position="57"/>
        <end position="81"/>
    </location>
</feature>
<keyword evidence="1" id="KW-1133">Transmembrane helix</keyword>
<dbReference type="PANTHER" id="PTHR37314:SF4">
    <property type="entry name" value="UPF0700 TRANSMEMBRANE PROTEIN YOAK"/>
    <property type="match status" value="1"/>
</dbReference>
<dbReference type="Proteomes" id="UP000325295">
    <property type="component" value="Chromosome"/>
</dbReference>
<dbReference type="RefSeq" id="WP_150204066.1">
    <property type="nucleotide sequence ID" value="NZ_CP043939.1"/>
</dbReference>
<keyword evidence="1" id="KW-0812">Transmembrane</keyword>
<dbReference type="PANTHER" id="PTHR37314">
    <property type="entry name" value="SLR0142 PROTEIN"/>
    <property type="match status" value="1"/>
</dbReference>
<evidence type="ECO:0000256" key="1">
    <source>
        <dbReference type="SAM" id="Phobius"/>
    </source>
</evidence>
<dbReference type="OrthoDB" id="7057004at2"/>
<evidence type="ECO:0000313" key="3">
    <source>
        <dbReference type="Proteomes" id="UP000325295"/>
    </source>
</evidence>
<dbReference type="EMBL" id="CP043939">
    <property type="protein sequence ID" value="QER67519.1"/>
    <property type="molecule type" value="Genomic_DNA"/>
</dbReference>
<feature type="transmembrane region" description="Helical" evidence="1">
    <location>
        <begin position="169"/>
        <end position="189"/>
    </location>
</feature>
<gene>
    <name evidence="2" type="ORF">F0161_06380</name>
</gene>
<evidence type="ECO:0000313" key="2">
    <source>
        <dbReference type="EMBL" id="QER67519.1"/>
    </source>
</evidence>
<keyword evidence="1" id="KW-0472">Membrane</keyword>
<proteinExistence type="predicted"/>
<sequence>MTTLEKKISAVAVIQTLMMGMLDAFTFIHFAGSFATAQTGNIVTFGVDIARGQYGQALIHVPVFIGFLFGAAVAQLVKNYFSNYDKRRQFQIYLLISAIFVTMTFFGYPFGYMVFLFMLGMFSSYELTMFSEMGGHQVNNGIMTGNIKNLGNNLANYLFKGNKDAGKKAFWYSTGLLAFIVGILIGGIVMQPLVQYVLLLVAVVNIVMTITFIN</sequence>
<dbReference type="Pfam" id="PF06912">
    <property type="entry name" value="DUF1275"/>
    <property type="match status" value="1"/>
</dbReference>
<dbReference type="KEGG" id="lnn:F0161_06380"/>
<feature type="transmembrane region" description="Helical" evidence="1">
    <location>
        <begin position="196"/>
        <end position="213"/>
    </location>
</feature>
<feature type="transmembrane region" description="Helical" evidence="1">
    <location>
        <begin position="93"/>
        <end position="122"/>
    </location>
</feature>
<protein>
    <submittedName>
        <fullName evidence="2">DUF1275 domain-containing protein</fullName>
    </submittedName>
</protein>
<dbReference type="AlphaFoldDB" id="A0A5P1X4C7"/>
<dbReference type="InterPro" id="IPR010699">
    <property type="entry name" value="DUF1275"/>
</dbReference>